<keyword evidence="3 4" id="KW-0067">ATP-binding</keyword>
<comment type="similarity">
    <text evidence="1 5">Belongs to the 5-formyltetrahydrofolate cyclo-ligase family.</text>
</comment>
<dbReference type="Pfam" id="PF01812">
    <property type="entry name" value="5-FTHF_cyc-lig"/>
    <property type="match status" value="1"/>
</dbReference>
<dbReference type="GO" id="GO:0005524">
    <property type="term" value="F:ATP binding"/>
    <property type="evidence" value="ECO:0007669"/>
    <property type="project" value="UniProtKB-KW"/>
</dbReference>
<dbReference type="GO" id="GO:0030272">
    <property type="term" value="F:5-formyltetrahydrofolate cyclo-ligase activity"/>
    <property type="evidence" value="ECO:0007669"/>
    <property type="project" value="UniProtKB-EC"/>
</dbReference>
<dbReference type="PIRSF" id="PIRSF006806">
    <property type="entry name" value="FTHF_cligase"/>
    <property type="match status" value="1"/>
</dbReference>
<comment type="caution">
    <text evidence="6">The sequence shown here is derived from an EMBL/GenBank/DDBJ whole genome shotgun (WGS) entry which is preliminary data.</text>
</comment>
<comment type="cofactor">
    <cofactor evidence="5">
        <name>Mg(2+)</name>
        <dbReference type="ChEBI" id="CHEBI:18420"/>
    </cofactor>
</comment>
<evidence type="ECO:0000256" key="4">
    <source>
        <dbReference type="PIRSR" id="PIRSR006806-1"/>
    </source>
</evidence>
<dbReference type="RefSeq" id="WP_110363171.1">
    <property type="nucleotide sequence ID" value="NZ_QFLI01000012.1"/>
</dbReference>
<keyword evidence="2 4" id="KW-0547">Nucleotide-binding</keyword>
<name>A0A2V3ZSB1_9BACT</name>
<dbReference type="EC" id="6.3.3.2" evidence="5"/>
<dbReference type="InterPro" id="IPR002698">
    <property type="entry name" value="FTHF_cligase"/>
</dbReference>
<dbReference type="SUPFAM" id="SSF100950">
    <property type="entry name" value="NagB/RpiA/CoA transferase-like"/>
    <property type="match status" value="1"/>
</dbReference>
<comment type="catalytic activity">
    <reaction evidence="5">
        <text>(6S)-5-formyl-5,6,7,8-tetrahydrofolate + ATP = (6R)-5,10-methenyltetrahydrofolate + ADP + phosphate</text>
        <dbReference type="Rhea" id="RHEA:10488"/>
        <dbReference type="ChEBI" id="CHEBI:30616"/>
        <dbReference type="ChEBI" id="CHEBI:43474"/>
        <dbReference type="ChEBI" id="CHEBI:57455"/>
        <dbReference type="ChEBI" id="CHEBI:57457"/>
        <dbReference type="ChEBI" id="CHEBI:456216"/>
        <dbReference type="EC" id="6.3.3.2"/>
    </reaction>
</comment>
<evidence type="ECO:0000313" key="7">
    <source>
        <dbReference type="Proteomes" id="UP000248079"/>
    </source>
</evidence>
<reference evidence="6 7" key="1">
    <citation type="submission" date="2018-05" db="EMBL/GenBank/DDBJ databases">
        <title>Marinifilum breve JC075T sp. nov., a marine bacterium isolated from Yongle Blue Hole in the South China Sea.</title>
        <authorList>
            <person name="Fu T."/>
        </authorList>
    </citation>
    <scope>NUCLEOTIDE SEQUENCE [LARGE SCALE GENOMIC DNA]</scope>
    <source>
        <strain evidence="6 7">JC075</strain>
    </source>
</reference>
<evidence type="ECO:0000256" key="2">
    <source>
        <dbReference type="ARBA" id="ARBA00022741"/>
    </source>
</evidence>
<feature type="binding site" evidence="4">
    <location>
        <begin position="136"/>
        <end position="144"/>
    </location>
    <ligand>
        <name>ATP</name>
        <dbReference type="ChEBI" id="CHEBI:30616"/>
    </ligand>
</feature>
<organism evidence="6 7">
    <name type="scientific">Marinifilum breve</name>
    <dbReference type="NCBI Taxonomy" id="2184082"/>
    <lineage>
        <taxon>Bacteria</taxon>
        <taxon>Pseudomonadati</taxon>
        <taxon>Bacteroidota</taxon>
        <taxon>Bacteroidia</taxon>
        <taxon>Marinilabiliales</taxon>
        <taxon>Marinifilaceae</taxon>
    </lineage>
</organism>
<keyword evidence="7" id="KW-1185">Reference proteome</keyword>
<dbReference type="AlphaFoldDB" id="A0A2V3ZSB1"/>
<dbReference type="NCBIfam" id="TIGR02727">
    <property type="entry name" value="MTHFS_bact"/>
    <property type="match status" value="1"/>
</dbReference>
<keyword evidence="5" id="KW-0460">Magnesium</keyword>
<evidence type="ECO:0000313" key="6">
    <source>
        <dbReference type="EMBL" id="PXX96163.1"/>
    </source>
</evidence>
<evidence type="ECO:0000256" key="1">
    <source>
        <dbReference type="ARBA" id="ARBA00010638"/>
    </source>
</evidence>
<protein>
    <recommendedName>
        <fullName evidence="5">5-formyltetrahydrofolate cyclo-ligase</fullName>
        <ecNumber evidence="5">6.3.3.2</ecNumber>
    </recommendedName>
</protein>
<dbReference type="GO" id="GO:0009396">
    <property type="term" value="P:folic acid-containing compound biosynthetic process"/>
    <property type="evidence" value="ECO:0007669"/>
    <property type="project" value="TreeGrafter"/>
</dbReference>
<dbReference type="PANTHER" id="PTHR23407:SF1">
    <property type="entry name" value="5-FORMYLTETRAHYDROFOLATE CYCLO-LIGASE"/>
    <property type="match status" value="1"/>
</dbReference>
<feature type="binding site" evidence="4">
    <location>
        <begin position="10"/>
        <end position="14"/>
    </location>
    <ligand>
        <name>ATP</name>
        <dbReference type="ChEBI" id="CHEBI:30616"/>
    </ligand>
</feature>
<sequence length="182" mass="21182">MNTTNIDDQKRKIRKEIKLMKQDYSLKQRKEMSAPILEKLEELPEFKEAKTVMLYWSMSDEVFSHDFVCKWASKKKVILPCVKGQTLDLKVFKGVEHLVEGENYGIPEPDGPVFMDEDEIDLILIPGVAFDKENNRMGRGKAYYDRLLQSLSAFKVGICFDFQVLDHVPIDEHDIKMNCIVY</sequence>
<gene>
    <name evidence="6" type="ORF">DF185_20505</name>
</gene>
<keyword evidence="6" id="KW-0436">Ligase</keyword>
<accession>A0A2V3ZSB1</accession>
<dbReference type="EMBL" id="QFLI01000012">
    <property type="protein sequence ID" value="PXX96163.1"/>
    <property type="molecule type" value="Genomic_DNA"/>
</dbReference>
<dbReference type="GO" id="GO:0046872">
    <property type="term" value="F:metal ion binding"/>
    <property type="evidence" value="ECO:0007669"/>
    <property type="project" value="UniProtKB-KW"/>
</dbReference>
<dbReference type="Gene3D" id="3.40.50.10420">
    <property type="entry name" value="NagB/RpiA/CoA transferase-like"/>
    <property type="match status" value="1"/>
</dbReference>
<keyword evidence="5" id="KW-0479">Metal-binding</keyword>
<dbReference type="InterPro" id="IPR037171">
    <property type="entry name" value="NagB/RpiA_transferase-like"/>
</dbReference>
<evidence type="ECO:0000256" key="5">
    <source>
        <dbReference type="RuleBase" id="RU361279"/>
    </source>
</evidence>
<dbReference type="InterPro" id="IPR024185">
    <property type="entry name" value="FTHF_cligase-like_sf"/>
</dbReference>
<feature type="binding site" evidence="4">
    <location>
        <position position="61"/>
    </location>
    <ligand>
        <name>substrate</name>
    </ligand>
</feature>
<dbReference type="OrthoDB" id="9801938at2"/>
<evidence type="ECO:0000256" key="3">
    <source>
        <dbReference type="ARBA" id="ARBA00022840"/>
    </source>
</evidence>
<dbReference type="Proteomes" id="UP000248079">
    <property type="component" value="Unassembled WGS sequence"/>
</dbReference>
<dbReference type="GO" id="GO:0035999">
    <property type="term" value="P:tetrahydrofolate interconversion"/>
    <property type="evidence" value="ECO:0007669"/>
    <property type="project" value="TreeGrafter"/>
</dbReference>
<proteinExistence type="inferred from homology"/>
<dbReference type="PANTHER" id="PTHR23407">
    <property type="entry name" value="ATPASE INHIBITOR/5-FORMYLTETRAHYDROFOLATE CYCLO-LIGASE"/>
    <property type="match status" value="1"/>
</dbReference>